<keyword evidence="1" id="KW-0812">Transmembrane</keyword>
<evidence type="ECO:0000313" key="2">
    <source>
        <dbReference type="EMBL" id="EDL95873.1"/>
    </source>
</evidence>
<sequence>MGRSAQNNKLHRQLDLYCLDKEDIRQNACWGNLNLVVMKLTGMYWLSMALTLSWLSCWYWCSSRMLGLKDKLEPVGRPMQARSIGKGEEPQEKSAFVLRLTCSPPLVFEPQIYTHQVQSINCILEWG</sequence>
<organism evidence="2 3">
    <name type="scientific">Rattus norvegicus</name>
    <name type="common">Rat</name>
    <dbReference type="NCBI Taxonomy" id="10116"/>
    <lineage>
        <taxon>Eukaryota</taxon>
        <taxon>Metazoa</taxon>
        <taxon>Chordata</taxon>
        <taxon>Craniata</taxon>
        <taxon>Vertebrata</taxon>
        <taxon>Euteleostomi</taxon>
        <taxon>Mammalia</taxon>
        <taxon>Eutheria</taxon>
        <taxon>Euarchontoglires</taxon>
        <taxon>Glires</taxon>
        <taxon>Rodentia</taxon>
        <taxon>Myomorpha</taxon>
        <taxon>Muroidea</taxon>
        <taxon>Muridae</taxon>
        <taxon>Murinae</taxon>
        <taxon>Rattus</taxon>
    </lineage>
</organism>
<protein>
    <submittedName>
        <fullName evidence="2">RCG36486</fullName>
    </submittedName>
</protein>
<dbReference type="Proteomes" id="UP000234681">
    <property type="component" value="Chromosome X"/>
</dbReference>
<accession>A6IQE0</accession>
<dbReference type="AlphaFoldDB" id="A6IQE0"/>
<gene>
    <name evidence="2" type="ORF">rCG_36486</name>
</gene>
<dbReference type="EMBL" id="CH473966">
    <property type="protein sequence ID" value="EDL95873.1"/>
    <property type="molecule type" value="Genomic_DNA"/>
</dbReference>
<proteinExistence type="predicted"/>
<keyword evidence="1" id="KW-1133">Transmembrane helix</keyword>
<feature type="transmembrane region" description="Helical" evidence="1">
    <location>
        <begin position="42"/>
        <end position="61"/>
    </location>
</feature>
<name>A6IQE0_RAT</name>
<evidence type="ECO:0000256" key="1">
    <source>
        <dbReference type="SAM" id="Phobius"/>
    </source>
</evidence>
<keyword evidence="1" id="KW-0472">Membrane</keyword>
<reference evidence="2 3" key="1">
    <citation type="submission" date="2005-09" db="EMBL/GenBank/DDBJ databases">
        <authorList>
            <person name="Mural R.J."/>
            <person name="Li P.W."/>
            <person name="Adams M.D."/>
            <person name="Amanatides P.G."/>
            <person name="Baden-Tillson H."/>
            <person name="Barnstead M."/>
            <person name="Chin S.H."/>
            <person name="Dew I."/>
            <person name="Evans C.A."/>
            <person name="Ferriera S."/>
            <person name="Flanigan M."/>
            <person name="Fosler C."/>
            <person name="Glodek A."/>
            <person name="Gu Z."/>
            <person name="Holt R.A."/>
            <person name="Jennings D."/>
            <person name="Kraft C.L."/>
            <person name="Lu F."/>
            <person name="Nguyen T."/>
            <person name="Nusskern D.R."/>
            <person name="Pfannkoch C.M."/>
            <person name="Sitter C."/>
            <person name="Sutton G.G."/>
            <person name="Venter J.C."/>
            <person name="Wang Z."/>
            <person name="Woodage T."/>
            <person name="Zheng X.H."/>
            <person name="Zhong F."/>
        </authorList>
    </citation>
    <scope>NUCLEOTIDE SEQUENCE [LARGE SCALE GENOMIC DNA]</scope>
    <source>
        <strain>BN</strain>
        <strain evidence="3">Sprague-Dawley</strain>
    </source>
</reference>
<evidence type="ECO:0000313" key="3">
    <source>
        <dbReference type="Proteomes" id="UP000234681"/>
    </source>
</evidence>